<accession>A0A934WZC1</accession>
<dbReference type="InterPro" id="IPR036942">
    <property type="entry name" value="Beta-barrel_TonB_sf"/>
</dbReference>
<evidence type="ECO:0000256" key="7">
    <source>
        <dbReference type="ARBA" id="ARBA00023237"/>
    </source>
</evidence>
<dbReference type="InterPro" id="IPR000531">
    <property type="entry name" value="Beta-barrel_TonB"/>
</dbReference>
<evidence type="ECO:0000313" key="12">
    <source>
        <dbReference type="EMBL" id="MBK6265561.1"/>
    </source>
</evidence>
<dbReference type="PANTHER" id="PTHR30069">
    <property type="entry name" value="TONB-DEPENDENT OUTER MEMBRANE RECEPTOR"/>
    <property type="match status" value="1"/>
</dbReference>
<evidence type="ECO:0000256" key="6">
    <source>
        <dbReference type="ARBA" id="ARBA00023136"/>
    </source>
</evidence>
<dbReference type="GO" id="GO:0009279">
    <property type="term" value="C:cell outer membrane"/>
    <property type="evidence" value="ECO:0007669"/>
    <property type="project" value="UniProtKB-SubCell"/>
</dbReference>
<name>A0A934WZC1_9BACT</name>
<dbReference type="InterPro" id="IPR037066">
    <property type="entry name" value="Plug_dom_sf"/>
</dbReference>
<organism evidence="12 13">
    <name type="scientific">Marivirga aurantiaca</name>
    <dbReference type="NCBI Taxonomy" id="2802615"/>
    <lineage>
        <taxon>Bacteria</taxon>
        <taxon>Pseudomonadati</taxon>
        <taxon>Bacteroidota</taxon>
        <taxon>Cytophagia</taxon>
        <taxon>Cytophagales</taxon>
        <taxon>Marivirgaceae</taxon>
        <taxon>Marivirga</taxon>
    </lineage>
</organism>
<feature type="domain" description="TonB-dependent receptor plug" evidence="11">
    <location>
        <begin position="135"/>
        <end position="231"/>
    </location>
</feature>
<feature type="domain" description="TonB-dependent receptor-like beta-barrel" evidence="10">
    <location>
        <begin position="286"/>
        <end position="755"/>
    </location>
</feature>
<comment type="subcellular location">
    <subcellularLocation>
        <location evidence="1 8">Cell outer membrane</location>
        <topology evidence="1 8">Multi-pass membrane protein</topology>
    </subcellularLocation>
</comment>
<dbReference type="InterPro" id="IPR008969">
    <property type="entry name" value="CarboxyPept-like_regulatory"/>
</dbReference>
<evidence type="ECO:0000256" key="5">
    <source>
        <dbReference type="ARBA" id="ARBA00023077"/>
    </source>
</evidence>
<dbReference type="SUPFAM" id="SSF56935">
    <property type="entry name" value="Porins"/>
    <property type="match status" value="1"/>
</dbReference>
<evidence type="ECO:0000259" key="11">
    <source>
        <dbReference type="Pfam" id="PF07715"/>
    </source>
</evidence>
<reference evidence="12" key="1">
    <citation type="submission" date="2021-01" db="EMBL/GenBank/DDBJ databases">
        <title>Marivirga aurantiaca sp. nov., isolated from intertidal surface sediments.</title>
        <authorList>
            <person name="Zhang M."/>
        </authorList>
    </citation>
    <scope>NUCLEOTIDE SEQUENCE</scope>
    <source>
        <strain evidence="12">S37H4</strain>
    </source>
</reference>
<evidence type="ECO:0000256" key="4">
    <source>
        <dbReference type="ARBA" id="ARBA00022692"/>
    </source>
</evidence>
<keyword evidence="5 9" id="KW-0798">TonB box</keyword>
<comment type="caution">
    <text evidence="12">The sequence shown here is derived from an EMBL/GenBank/DDBJ whole genome shotgun (WGS) entry which is preliminary data.</text>
</comment>
<gene>
    <name evidence="12" type="ORF">JKA74_10975</name>
</gene>
<sequence>MLRLLQEKLFVFTLVAVLCTVRLSSAQDNCEKIFSGQVLTEGQHLPVSFATIYFPELQTGTQSDEHGYFSIHIPCNLNLEVEIRQLEYQALTIQVKKGKEDLQQEIYLKQKDEHLSTVTVHAHKRDDILRSNVENVLTSKELKRLKGKSLSESVSTLPGVYNIKTGPGINKPMIHGLYGSRIQVVNNEVAQMGQQWGVDHAPEIDPFIASRITVVKGASAVKYGPRAIGGALLLEPEPLLPDSALHGSVDLVGFTNGRGGIGSGMLSGSILTNNTDESFNWRIQASGKKSGDQQAANYNLTNTGSQELNFSTAANYINENFQADVFYSRFQTEIGILRGAHIGNVDNFFEALERRPPFYTEPFSYEINNPRQEVVHHLLKTKIHHDWEEKGAIDFIYGFQQNNRREYDIRRSSDDNRASIDLQLASHVAKLHFLHDPVLDNLVGSIGIDYEYQNNRNVPGTGTKPLIPNYQSFQTGLFISESWIKTNWNIEAGLRYDRIFLDVLKFDADGNLINPTHSYDMFAAIAGGGYQFNRNLTFKGNLSWSERAPNINELYSQGLHHSVAAIEEGDQTLGSEQSAKILTSFQYKLTDRLKFNLDGHFSRINNYIYLQPKEPRLTIRGAFPVYQYQQTLATISGFDAIGSYELFHHFSVNSKASVIRGNDLDNDLPLIFIPADRWENTLKWRLANKWDFKEIEFNLTGLQVFKQTRAPITETEAYEEATVPVPEAYFITNFSIDTEKQLKNAQLNIGVSIYNVLNRDYTDYLNRLRFYAGETGRNIELRINYIF</sequence>
<dbReference type="PANTHER" id="PTHR30069:SF40">
    <property type="entry name" value="TONB-DEPENDENT RECEPTOR NMB0964-RELATED"/>
    <property type="match status" value="1"/>
</dbReference>
<dbReference type="Pfam" id="PF07715">
    <property type="entry name" value="Plug"/>
    <property type="match status" value="1"/>
</dbReference>
<dbReference type="GO" id="GO:0015344">
    <property type="term" value="F:siderophore uptake transmembrane transporter activity"/>
    <property type="evidence" value="ECO:0007669"/>
    <property type="project" value="TreeGrafter"/>
</dbReference>
<protein>
    <submittedName>
        <fullName evidence="12">TonB-dependent receptor</fullName>
    </submittedName>
</protein>
<evidence type="ECO:0000313" key="13">
    <source>
        <dbReference type="Proteomes" id="UP000611723"/>
    </source>
</evidence>
<keyword evidence="3 8" id="KW-1134">Transmembrane beta strand</keyword>
<dbReference type="GO" id="GO:0044718">
    <property type="term" value="P:siderophore transmembrane transport"/>
    <property type="evidence" value="ECO:0007669"/>
    <property type="project" value="TreeGrafter"/>
</dbReference>
<keyword evidence="7 8" id="KW-0998">Cell outer membrane</keyword>
<dbReference type="InterPro" id="IPR012910">
    <property type="entry name" value="Plug_dom"/>
</dbReference>
<dbReference type="SUPFAM" id="SSF49464">
    <property type="entry name" value="Carboxypeptidase regulatory domain-like"/>
    <property type="match status" value="1"/>
</dbReference>
<keyword evidence="6 8" id="KW-0472">Membrane</keyword>
<dbReference type="EMBL" id="JAEQBW010000004">
    <property type="protein sequence ID" value="MBK6265561.1"/>
    <property type="molecule type" value="Genomic_DNA"/>
</dbReference>
<evidence type="ECO:0000256" key="1">
    <source>
        <dbReference type="ARBA" id="ARBA00004571"/>
    </source>
</evidence>
<evidence type="ECO:0000256" key="3">
    <source>
        <dbReference type="ARBA" id="ARBA00022452"/>
    </source>
</evidence>
<dbReference type="Pfam" id="PF00593">
    <property type="entry name" value="TonB_dep_Rec_b-barrel"/>
    <property type="match status" value="1"/>
</dbReference>
<keyword evidence="13" id="KW-1185">Reference proteome</keyword>
<dbReference type="InterPro" id="IPR039426">
    <property type="entry name" value="TonB-dep_rcpt-like"/>
</dbReference>
<evidence type="ECO:0000256" key="2">
    <source>
        <dbReference type="ARBA" id="ARBA00022448"/>
    </source>
</evidence>
<keyword evidence="2 8" id="KW-0813">Transport</keyword>
<comment type="similarity">
    <text evidence="8 9">Belongs to the TonB-dependent receptor family.</text>
</comment>
<keyword evidence="4 8" id="KW-0812">Transmembrane</keyword>
<dbReference type="PROSITE" id="PS52016">
    <property type="entry name" value="TONB_DEPENDENT_REC_3"/>
    <property type="match status" value="1"/>
</dbReference>
<dbReference type="Gene3D" id="2.40.170.20">
    <property type="entry name" value="TonB-dependent receptor, beta-barrel domain"/>
    <property type="match status" value="1"/>
</dbReference>
<dbReference type="Gene3D" id="2.170.130.10">
    <property type="entry name" value="TonB-dependent receptor, plug domain"/>
    <property type="match status" value="1"/>
</dbReference>
<dbReference type="RefSeq" id="WP_201431240.1">
    <property type="nucleotide sequence ID" value="NZ_JAEQBW010000004.1"/>
</dbReference>
<evidence type="ECO:0000259" key="10">
    <source>
        <dbReference type="Pfam" id="PF00593"/>
    </source>
</evidence>
<evidence type="ECO:0000256" key="9">
    <source>
        <dbReference type="RuleBase" id="RU003357"/>
    </source>
</evidence>
<dbReference type="Proteomes" id="UP000611723">
    <property type="component" value="Unassembled WGS sequence"/>
</dbReference>
<dbReference type="Pfam" id="PF13715">
    <property type="entry name" value="CarbopepD_reg_2"/>
    <property type="match status" value="1"/>
</dbReference>
<dbReference type="AlphaFoldDB" id="A0A934WZC1"/>
<keyword evidence="12" id="KW-0675">Receptor</keyword>
<evidence type="ECO:0000256" key="8">
    <source>
        <dbReference type="PROSITE-ProRule" id="PRU01360"/>
    </source>
</evidence>
<proteinExistence type="inferred from homology"/>